<dbReference type="Gene3D" id="3.90.1200.10">
    <property type="match status" value="1"/>
</dbReference>
<dbReference type="AlphaFoldDB" id="A0A930XW76"/>
<sequence>MTAAAAPPDPEDELLAWLEAALGRAPACEPVAADASPTRYYRLDGGAEKKLAMAADGPAALEMFIGRGKILADAGVRVPAVHAAEPARGYAVIEDFGDRLYSAALREDGVDRRRLYEDAWEAGARINAVTAEGLPRFDATLLAKEASYLPKWYADAYRGQPLDEDEANAYAAVAAALQQRFCAQPFVPCHRDWHSRNIFALAEGPGVIDYAAMLAGPLCYDAASLLHDLYAGFEEEEKLDLLARHWELLRARGLPAPADFGAYFEDYEWTALQRLVKILGQFVFLERDRGRPGFEAHVPKCETMVHAIALRYRELRPLALLIERRVHG</sequence>
<comment type="caution">
    <text evidence="2">The sequence shown here is derived from an EMBL/GenBank/DDBJ whole genome shotgun (WGS) entry which is preliminary data.</text>
</comment>
<gene>
    <name evidence="2" type="ORF">ISN26_01705</name>
</gene>
<feature type="domain" description="Aminoglycoside phosphotransferase" evidence="1">
    <location>
        <begin position="28"/>
        <end position="245"/>
    </location>
</feature>
<dbReference type="InterPro" id="IPR011009">
    <property type="entry name" value="Kinase-like_dom_sf"/>
</dbReference>
<proteinExistence type="predicted"/>
<accession>A0A930XW76</accession>
<dbReference type="Proteomes" id="UP000604381">
    <property type="component" value="Unassembled WGS sequence"/>
</dbReference>
<protein>
    <submittedName>
        <fullName evidence="2">Phosphotransferase</fullName>
    </submittedName>
</protein>
<reference evidence="2" key="1">
    <citation type="submission" date="2020-10" db="EMBL/GenBank/DDBJ databases">
        <title>An improved Amphimedon queenslandica hologenome assembly reveals how three proteobacterial symbionts can extend the metabolic phenotypic of their marine sponge host.</title>
        <authorList>
            <person name="Degnan B."/>
            <person name="Degnan S."/>
            <person name="Xiang X."/>
        </authorList>
    </citation>
    <scope>NUCLEOTIDE SEQUENCE</scope>
    <source>
        <strain evidence="2">AqS2</strain>
    </source>
</reference>
<dbReference type="Pfam" id="PF01636">
    <property type="entry name" value="APH"/>
    <property type="match status" value="1"/>
</dbReference>
<name>A0A930XW76_9GAMM</name>
<keyword evidence="3" id="KW-1185">Reference proteome</keyword>
<dbReference type="InterPro" id="IPR002575">
    <property type="entry name" value="Aminoglycoside_PTrfase"/>
</dbReference>
<evidence type="ECO:0000259" key="1">
    <source>
        <dbReference type="Pfam" id="PF01636"/>
    </source>
</evidence>
<evidence type="ECO:0000313" key="2">
    <source>
        <dbReference type="EMBL" id="MBF2734797.1"/>
    </source>
</evidence>
<dbReference type="EMBL" id="JADHEI010000028">
    <property type="protein sequence ID" value="MBF2734797.1"/>
    <property type="molecule type" value="Genomic_DNA"/>
</dbReference>
<evidence type="ECO:0000313" key="3">
    <source>
        <dbReference type="Proteomes" id="UP000604381"/>
    </source>
</evidence>
<dbReference type="SUPFAM" id="SSF56112">
    <property type="entry name" value="Protein kinase-like (PK-like)"/>
    <property type="match status" value="1"/>
</dbReference>
<organism evidence="2 3">
    <name type="scientific">Candidatus Amphirhobacter heronislandensis</name>
    <dbReference type="NCBI Taxonomy" id="1732024"/>
    <lineage>
        <taxon>Bacteria</taxon>
        <taxon>Pseudomonadati</taxon>
        <taxon>Pseudomonadota</taxon>
        <taxon>Gammaproteobacteria</taxon>
        <taxon>Candidatus Tethybacterales</taxon>
        <taxon>Candidatus Tethybacteraceae</taxon>
        <taxon>Candidatus Amphirhobacter</taxon>
    </lineage>
</organism>
<dbReference type="Gene3D" id="3.30.200.20">
    <property type="entry name" value="Phosphorylase Kinase, domain 1"/>
    <property type="match status" value="1"/>
</dbReference>